<dbReference type="Proteomes" id="UP001066276">
    <property type="component" value="Chromosome 5"/>
</dbReference>
<proteinExistence type="predicted"/>
<gene>
    <name evidence="2" type="ORF">NDU88_003922</name>
</gene>
<evidence type="ECO:0000256" key="1">
    <source>
        <dbReference type="SAM" id="MobiDB-lite"/>
    </source>
</evidence>
<protein>
    <submittedName>
        <fullName evidence="2">Uncharacterized protein</fullName>
    </submittedName>
</protein>
<evidence type="ECO:0000313" key="2">
    <source>
        <dbReference type="EMBL" id="KAJ1151135.1"/>
    </source>
</evidence>
<accession>A0AAV7RHZ9</accession>
<reference evidence="2" key="1">
    <citation type="journal article" date="2022" name="bioRxiv">
        <title>Sequencing and chromosome-scale assembly of the giantPleurodeles waltlgenome.</title>
        <authorList>
            <person name="Brown T."/>
            <person name="Elewa A."/>
            <person name="Iarovenko S."/>
            <person name="Subramanian E."/>
            <person name="Araus A.J."/>
            <person name="Petzold A."/>
            <person name="Susuki M."/>
            <person name="Suzuki K.-i.T."/>
            <person name="Hayashi T."/>
            <person name="Toyoda A."/>
            <person name="Oliveira C."/>
            <person name="Osipova E."/>
            <person name="Leigh N.D."/>
            <person name="Simon A."/>
            <person name="Yun M.H."/>
        </authorList>
    </citation>
    <scope>NUCLEOTIDE SEQUENCE</scope>
    <source>
        <strain evidence="2">20211129_DDA</strain>
        <tissue evidence="2">Liver</tissue>
    </source>
</reference>
<evidence type="ECO:0000313" key="3">
    <source>
        <dbReference type="Proteomes" id="UP001066276"/>
    </source>
</evidence>
<comment type="caution">
    <text evidence="2">The sequence shown here is derived from an EMBL/GenBank/DDBJ whole genome shotgun (WGS) entry which is preliminary data.</text>
</comment>
<name>A0AAV7RHZ9_PLEWA</name>
<dbReference type="AlphaFoldDB" id="A0AAV7RHZ9"/>
<sequence length="101" mass="10546">MASPGRPGLPGPLGLTARPAVPLSSPCAVRASPAETIYLRLHARKRAPGLFSGTPAVSTHPPASRGAREAMHRGRDALNESQAAELAETRPLTPPSSKVFF</sequence>
<feature type="region of interest" description="Disordered" evidence="1">
    <location>
        <begin position="49"/>
        <end position="101"/>
    </location>
</feature>
<organism evidence="2 3">
    <name type="scientific">Pleurodeles waltl</name>
    <name type="common">Iberian ribbed newt</name>
    <dbReference type="NCBI Taxonomy" id="8319"/>
    <lineage>
        <taxon>Eukaryota</taxon>
        <taxon>Metazoa</taxon>
        <taxon>Chordata</taxon>
        <taxon>Craniata</taxon>
        <taxon>Vertebrata</taxon>
        <taxon>Euteleostomi</taxon>
        <taxon>Amphibia</taxon>
        <taxon>Batrachia</taxon>
        <taxon>Caudata</taxon>
        <taxon>Salamandroidea</taxon>
        <taxon>Salamandridae</taxon>
        <taxon>Pleurodelinae</taxon>
        <taxon>Pleurodeles</taxon>
    </lineage>
</organism>
<keyword evidence="3" id="KW-1185">Reference proteome</keyword>
<dbReference type="EMBL" id="JANPWB010000009">
    <property type="protein sequence ID" value="KAJ1151135.1"/>
    <property type="molecule type" value="Genomic_DNA"/>
</dbReference>
<feature type="compositionally biased region" description="Basic and acidic residues" evidence="1">
    <location>
        <begin position="66"/>
        <end position="78"/>
    </location>
</feature>